<dbReference type="PANTHER" id="PTHR42929:SF5">
    <property type="entry name" value="ABC TRANSPORTER PERMEASE PROTEIN"/>
    <property type="match status" value="1"/>
</dbReference>
<keyword evidence="11" id="KW-1185">Reference proteome</keyword>
<name>A0A8J6Q5D0_9HYPH</name>
<dbReference type="Proteomes" id="UP000643405">
    <property type="component" value="Unassembled WGS sequence"/>
</dbReference>
<gene>
    <name evidence="10" type="ORF">ICI42_22645</name>
</gene>
<comment type="similarity">
    <text evidence="2">Belongs to the binding-protein-dependent transport system permease family. CysTW subfamily.</text>
</comment>
<dbReference type="SUPFAM" id="SSF161098">
    <property type="entry name" value="MetI-like"/>
    <property type="match status" value="1"/>
</dbReference>
<evidence type="ECO:0000256" key="4">
    <source>
        <dbReference type="ARBA" id="ARBA00022475"/>
    </source>
</evidence>
<evidence type="ECO:0000256" key="7">
    <source>
        <dbReference type="ARBA" id="ARBA00023136"/>
    </source>
</evidence>
<feature type="transmembrane region" description="Helical" evidence="8">
    <location>
        <begin position="328"/>
        <end position="350"/>
    </location>
</feature>
<accession>A0A8J6Q5D0</accession>
<keyword evidence="6 8" id="KW-1133">Transmembrane helix</keyword>
<feature type="transmembrane region" description="Helical" evidence="8">
    <location>
        <begin position="20"/>
        <end position="39"/>
    </location>
</feature>
<keyword evidence="4" id="KW-1003">Cell membrane</keyword>
<dbReference type="PANTHER" id="PTHR42929">
    <property type="entry name" value="INNER MEMBRANE ABC TRANSPORTER PERMEASE PROTEIN YDCU-RELATED-RELATED"/>
    <property type="match status" value="1"/>
</dbReference>
<dbReference type="GO" id="GO:0055085">
    <property type="term" value="P:transmembrane transport"/>
    <property type="evidence" value="ECO:0007669"/>
    <property type="project" value="InterPro"/>
</dbReference>
<evidence type="ECO:0000256" key="1">
    <source>
        <dbReference type="ARBA" id="ARBA00004651"/>
    </source>
</evidence>
<evidence type="ECO:0000256" key="8">
    <source>
        <dbReference type="RuleBase" id="RU363032"/>
    </source>
</evidence>
<evidence type="ECO:0000313" key="11">
    <source>
        <dbReference type="Proteomes" id="UP000643405"/>
    </source>
</evidence>
<dbReference type="GO" id="GO:0005886">
    <property type="term" value="C:plasma membrane"/>
    <property type="evidence" value="ECO:0007669"/>
    <property type="project" value="UniProtKB-SubCell"/>
</dbReference>
<feature type="transmembrane region" description="Helical" evidence="8">
    <location>
        <begin position="274"/>
        <end position="294"/>
    </location>
</feature>
<reference evidence="10" key="1">
    <citation type="submission" date="2020-09" db="EMBL/GenBank/DDBJ databases">
        <title>Genome seq and assembly of Tianweitania sp.</title>
        <authorList>
            <person name="Chhetri G."/>
        </authorList>
    </citation>
    <scope>NUCLEOTIDE SEQUENCE</scope>
    <source>
        <strain evidence="10">Rool2</strain>
    </source>
</reference>
<organism evidence="10 11">
    <name type="scientific">Oryzicola mucosus</name>
    <dbReference type="NCBI Taxonomy" id="2767425"/>
    <lineage>
        <taxon>Bacteria</taxon>
        <taxon>Pseudomonadati</taxon>
        <taxon>Pseudomonadota</taxon>
        <taxon>Alphaproteobacteria</taxon>
        <taxon>Hyphomicrobiales</taxon>
        <taxon>Phyllobacteriaceae</taxon>
        <taxon>Oryzicola</taxon>
    </lineage>
</organism>
<feature type="domain" description="ABC transmembrane type-1" evidence="9">
    <location>
        <begin position="187"/>
        <end position="393"/>
    </location>
</feature>
<evidence type="ECO:0000256" key="6">
    <source>
        <dbReference type="ARBA" id="ARBA00022989"/>
    </source>
</evidence>
<dbReference type="InterPro" id="IPR035906">
    <property type="entry name" value="MetI-like_sf"/>
</dbReference>
<feature type="transmembrane region" description="Helical" evidence="8">
    <location>
        <begin position="191"/>
        <end position="213"/>
    </location>
</feature>
<dbReference type="Gene3D" id="1.10.3720.10">
    <property type="entry name" value="MetI-like"/>
    <property type="match status" value="1"/>
</dbReference>
<evidence type="ECO:0000256" key="5">
    <source>
        <dbReference type="ARBA" id="ARBA00022692"/>
    </source>
</evidence>
<feature type="transmembrane region" description="Helical" evidence="8">
    <location>
        <begin position="370"/>
        <end position="393"/>
    </location>
</feature>
<dbReference type="InterPro" id="IPR000515">
    <property type="entry name" value="MetI-like"/>
</dbReference>
<comment type="subcellular location">
    <subcellularLocation>
        <location evidence="1 8">Cell membrane</location>
        <topology evidence="1 8">Multi-pass membrane protein</topology>
    </subcellularLocation>
</comment>
<dbReference type="RefSeq" id="WP_188166880.1">
    <property type="nucleotide sequence ID" value="NZ_JACVVX010000014.1"/>
</dbReference>
<dbReference type="EMBL" id="JACVVX010000014">
    <property type="protein sequence ID" value="MBD0417440.1"/>
    <property type="molecule type" value="Genomic_DNA"/>
</dbReference>
<evidence type="ECO:0000259" key="9">
    <source>
        <dbReference type="PROSITE" id="PS50928"/>
    </source>
</evidence>
<dbReference type="AlphaFoldDB" id="A0A8J6Q5D0"/>
<dbReference type="Pfam" id="PF00528">
    <property type="entry name" value="BPD_transp_1"/>
    <property type="match status" value="1"/>
</dbReference>
<keyword evidence="3 8" id="KW-0813">Transport</keyword>
<evidence type="ECO:0000256" key="3">
    <source>
        <dbReference type="ARBA" id="ARBA00022448"/>
    </source>
</evidence>
<evidence type="ECO:0000256" key="2">
    <source>
        <dbReference type="ARBA" id="ARBA00007069"/>
    </source>
</evidence>
<evidence type="ECO:0000313" key="10">
    <source>
        <dbReference type="EMBL" id="MBD0417440.1"/>
    </source>
</evidence>
<sequence>MPNIARDQARSERAAKFRALMLVVPILLFLLVVFIGPVVKLLSRSVDDRDVASALPQTAQALAEWRWGTPLPDAAYGAMVGDLRAASTPANLAPAAGRLNYSLPGMRALLMTTRTKLQALDRPEADPKSILISLSAKWAEPATWANIRQAAGPITDFYLLTAVDLKRDFDGSIARVPPSQSSFLPSIRTTFVIAFTVTLLAIVFGFPFAYLMASATERVAGIMMFVVLLPFLTATMVRILAWGILLGREGVINYGLLSSGLVDGPLDLLYNRTAVNIALLHIFVPYMILPLYSVMKTVPLSHMRAAASLGAPPFTAFRRVYLPQIAPGLAAGSLLVFIQCLGVFVVPAILGGAQEQGLPSLIAHYVNKTLNWGLAAALSVILLVSVYLVYWLFVTLTKSASLSLGTR</sequence>
<dbReference type="PROSITE" id="PS50928">
    <property type="entry name" value="ABC_TM1"/>
    <property type="match status" value="1"/>
</dbReference>
<feature type="transmembrane region" description="Helical" evidence="8">
    <location>
        <begin position="225"/>
        <end position="245"/>
    </location>
</feature>
<keyword evidence="5 8" id="KW-0812">Transmembrane</keyword>
<proteinExistence type="inferred from homology"/>
<keyword evidence="7 8" id="KW-0472">Membrane</keyword>
<protein>
    <submittedName>
        <fullName evidence="10">ABC transporter permease</fullName>
    </submittedName>
</protein>
<comment type="caution">
    <text evidence="10">The sequence shown here is derived from an EMBL/GenBank/DDBJ whole genome shotgun (WGS) entry which is preliminary data.</text>
</comment>
<dbReference type="CDD" id="cd06261">
    <property type="entry name" value="TM_PBP2"/>
    <property type="match status" value="1"/>
</dbReference>